<dbReference type="Proteomes" id="UP000053611">
    <property type="component" value="Unassembled WGS sequence"/>
</dbReference>
<evidence type="ECO:0000256" key="1">
    <source>
        <dbReference type="SAM" id="MobiDB-lite"/>
    </source>
</evidence>
<gene>
    <name evidence="2" type="ORF">CC85DRAFT_282945</name>
</gene>
<reference evidence="2 3" key="1">
    <citation type="submission" date="2015-03" db="EMBL/GenBank/DDBJ databases">
        <title>Genomics and transcriptomics of the oil-accumulating basidiomycete yeast T. oleaginosus allow insights into substrate utilization and the diverse evolutionary trajectories of mating systems in fungi.</title>
        <authorList>
            <consortium name="DOE Joint Genome Institute"/>
            <person name="Kourist R."/>
            <person name="Kracht O."/>
            <person name="Bracharz F."/>
            <person name="Lipzen A."/>
            <person name="Nolan M."/>
            <person name="Ohm R."/>
            <person name="Grigoriev I."/>
            <person name="Sun S."/>
            <person name="Heitman J."/>
            <person name="Bruck T."/>
            <person name="Nowrousian M."/>
        </authorList>
    </citation>
    <scope>NUCLEOTIDE SEQUENCE [LARGE SCALE GENOMIC DNA]</scope>
    <source>
        <strain evidence="2 3">IBC0246</strain>
    </source>
</reference>
<name>A0A0J1BAT9_9TREE</name>
<dbReference type="AlphaFoldDB" id="A0A0J1BAT9"/>
<sequence>MSRESSPPLELAPPPSLDRLDLDMWFLDPERAEPMSKTSAIDPALLSRLPSGAEVRAALAHLKAAAPFIKSAARSAFLPFPTKEVLDPDDIPEPTLELAPPQRCESETTARTPHNPYLPEPKHRFRTLARSPLALSLPLTAADLNEEIEPPSRHDWLTLYLATLALFIWVAVLYTALDSGMLADVWAEGFNWRMLPAALTDPVRTWAVVDDVIGVAGVCTGGVCQWTPLV</sequence>
<organism evidence="2 3">
    <name type="scientific">Cutaneotrichosporon oleaginosum</name>
    <dbReference type="NCBI Taxonomy" id="879819"/>
    <lineage>
        <taxon>Eukaryota</taxon>
        <taxon>Fungi</taxon>
        <taxon>Dikarya</taxon>
        <taxon>Basidiomycota</taxon>
        <taxon>Agaricomycotina</taxon>
        <taxon>Tremellomycetes</taxon>
        <taxon>Trichosporonales</taxon>
        <taxon>Trichosporonaceae</taxon>
        <taxon>Cutaneotrichosporon</taxon>
    </lineage>
</organism>
<dbReference type="GeneID" id="28982767"/>
<feature type="region of interest" description="Disordered" evidence="1">
    <location>
        <begin position="93"/>
        <end position="118"/>
    </location>
</feature>
<evidence type="ECO:0000313" key="2">
    <source>
        <dbReference type="EMBL" id="KLT45039.1"/>
    </source>
</evidence>
<dbReference type="EMBL" id="KQ087183">
    <property type="protein sequence ID" value="KLT45039.1"/>
    <property type="molecule type" value="Genomic_DNA"/>
</dbReference>
<protein>
    <submittedName>
        <fullName evidence="2">Uncharacterized protein</fullName>
    </submittedName>
</protein>
<dbReference type="RefSeq" id="XP_018281530.1">
    <property type="nucleotide sequence ID" value="XM_018422164.1"/>
</dbReference>
<proteinExistence type="predicted"/>
<accession>A0A0J1BAT9</accession>
<keyword evidence="3" id="KW-1185">Reference proteome</keyword>
<evidence type="ECO:0000313" key="3">
    <source>
        <dbReference type="Proteomes" id="UP000053611"/>
    </source>
</evidence>